<dbReference type="GO" id="GO:0015108">
    <property type="term" value="F:chloride transmembrane transporter activity"/>
    <property type="evidence" value="ECO:0007669"/>
    <property type="project" value="TreeGrafter"/>
</dbReference>
<dbReference type="SUPFAM" id="SSF54631">
    <property type="entry name" value="CBS-domain pair"/>
    <property type="match status" value="1"/>
</dbReference>
<dbReference type="Gene3D" id="3.10.580.10">
    <property type="entry name" value="CBS-domain"/>
    <property type="match status" value="1"/>
</dbReference>
<proteinExistence type="predicted"/>
<evidence type="ECO:0000259" key="7">
    <source>
        <dbReference type="PROSITE" id="PS51371"/>
    </source>
</evidence>
<evidence type="ECO:0000256" key="5">
    <source>
        <dbReference type="ARBA" id="ARBA00023214"/>
    </source>
</evidence>
<name>A0A7K9TQ44_9AVES</name>
<sequence length="171" mass="19460">VRILHLKENIASLAWLLATTSHGGFPVVCRPKPDRAEVFQGTIKSCVCCWRKCIFEPETNETFSSSPPLSYEKIRVEKLPNLSRLTVLLNRCATDPQYQQLFINLEPYINKSAVAVQAHFSLQRTYVIFRTLGLRHLTVVDPENQVVGVITRKDLMPFPLEERLGLQLGPQ</sequence>
<dbReference type="InterPro" id="IPR046342">
    <property type="entry name" value="CBS_dom_sf"/>
</dbReference>
<dbReference type="SMART" id="SM00116">
    <property type="entry name" value="CBS"/>
    <property type="match status" value="1"/>
</dbReference>
<evidence type="ECO:0000256" key="6">
    <source>
        <dbReference type="PROSITE-ProRule" id="PRU00703"/>
    </source>
</evidence>
<keyword evidence="5" id="KW-0868">Chloride</keyword>
<dbReference type="AlphaFoldDB" id="A0A7K9TQ44"/>
<keyword evidence="1" id="KW-0813">Transport</keyword>
<accession>A0A7K9TQ44</accession>
<organism evidence="8 9">
    <name type="scientific">Chloroceryle aenea</name>
    <name type="common">American pygmy kingfisher</name>
    <dbReference type="NCBI Taxonomy" id="176938"/>
    <lineage>
        <taxon>Eukaryota</taxon>
        <taxon>Metazoa</taxon>
        <taxon>Chordata</taxon>
        <taxon>Craniata</taxon>
        <taxon>Vertebrata</taxon>
        <taxon>Euteleostomi</taxon>
        <taxon>Archelosauria</taxon>
        <taxon>Archosauria</taxon>
        <taxon>Dinosauria</taxon>
        <taxon>Saurischia</taxon>
        <taxon>Theropoda</taxon>
        <taxon>Coelurosauria</taxon>
        <taxon>Aves</taxon>
        <taxon>Neognathae</taxon>
        <taxon>Neoaves</taxon>
        <taxon>Telluraves</taxon>
        <taxon>Coraciimorphae</taxon>
        <taxon>Coraciiformes</taxon>
        <taxon>Cerylidae</taxon>
        <taxon>Chloroceryle</taxon>
    </lineage>
</organism>
<gene>
    <name evidence="8" type="primary">Clcc</name>
    <name evidence="8" type="ORF">CHLAEN_R14161</name>
</gene>
<dbReference type="Pfam" id="PF00571">
    <property type="entry name" value="CBS"/>
    <property type="match status" value="1"/>
</dbReference>
<evidence type="ECO:0000256" key="2">
    <source>
        <dbReference type="ARBA" id="ARBA00022737"/>
    </source>
</evidence>
<evidence type="ECO:0000256" key="1">
    <source>
        <dbReference type="ARBA" id="ARBA00022448"/>
    </source>
</evidence>
<comment type="caution">
    <text evidence="8">The sequence shown here is derived from an EMBL/GenBank/DDBJ whole genome shotgun (WGS) entry which is preliminary data.</text>
</comment>
<dbReference type="Proteomes" id="UP000579406">
    <property type="component" value="Unassembled WGS sequence"/>
</dbReference>
<dbReference type="EMBL" id="VWZY01002267">
    <property type="protein sequence ID" value="NXI50514.1"/>
    <property type="molecule type" value="Genomic_DNA"/>
</dbReference>
<dbReference type="OrthoDB" id="428525at2759"/>
<evidence type="ECO:0000313" key="9">
    <source>
        <dbReference type="Proteomes" id="UP000579406"/>
    </source>
</evidence>
<feature type="non-terminal residue" evidence="8">
    <location>
        <position position="1"/>
    </location>
</feature>
<protein>
    <submittedName>
        <fullName evidence="8">CLCC protein</fullName>
    </submittedName>
</protein>
<keyword evidence="3" id="KW-0406">Ion transport</keyword>
<feature type="non-terminal residue" evidence="8">
    <location>
        <position position="171"/>
    </location>
</feature>
<dbReference type="InterPro" id="IPR051280">
    <property type="entry name" value="Cl-channel/antiporter"/>
</dbReference>
<dbReference type="PANTHER" id="PTHR11689">
    <property type="entry name" value="CHLORIDE CHANNEL PROTEIN CLC FAMILY MEMBER"/>
    <property type="match status" value="1"/>
</dbReference>
<dbReference type="InterPro" id="IPR000644">
    <property type="entry name" value="CBS_dom"/>
</dbReference>
<evidence type="ECO:0000256" key="4">
    <source>
        <dbReference type="ARBA" id="ARBA00023122"/>
    </source>
</evidence>
<keyword evidence="2" id="KW-0677">Repeat</keyword>
<keyword evidence="9" id="KW-1185">Reference proteome</keyword>
<evidence type="ECO:0000313" key="8">
    <source>
        <dbReference type="EMBL" id="NXI50514.1"/>
    </source>
</evidence>
<dbReference type="PROSITE" id="PS51371">
    <property type="entry name" value="CBS"/>
    <property type="match status" value="1"/>
</dbReference>
<reference evidence="8 9" key="1">
    <citation type="submission" date="2019-09" db="EMBL/GenBank/DDBJ databases">
        <title>Bird 10,000 Genomes (B10K) Project - Family phase.</title>
        <authorList>
            <person name="Zhang G."/>
        </authorList>
    </citation>
    <scope>NUCLEOTIDE SEQUENCE [LARGE SCALE GENOMIC DNA]</scope>
    <source>
        <strain evidence="8">B10K-DU-001-61</strain>
        <tissue evidence="8">Muscle</tissue>
    </source>
</reference>
<feature type="domain" description="CBS" evidence="7">
    <location>
        <begin position="109"/>
        <end position="166"/>
    </location>
</feature>
<dbReference type="PANTHER" id="PTHR11689:SF89">
    <property type="entry name" value="CHLORIDE CHANNEL PROTEIN"/>
    <property type="match status" value="1"/>
</dbReference>
<evidence type="ECO:0000256" key="3">
    <source>
        <dbReference type="ARBA" id="ARBA00023065"/>
    </source>
</evidence>
<keyword evidence="4 6" id="KW-0129">CBS domain</keyword>